<gene>
    <name evidence="1" type="ORF">V6575_00035</name>
</gene>
<protein>
    <submittedName>
        <fullName evidence="1">Uncharacterized protein</fullName>
    </submittedName>
</protein>
<dbReference type="RefSeq" id="WP_340271922.1">
    <property type="nucleotide sequence ID" value="NZ_JBAKIA010000001.1"/>
</dbReference>
<dbReference type="EMBL" id="JBAKIA010000001">
    <property type="protein sequence ID" value="MEJ8472461.1"/>
    <property type="molecule type" value="Genomic_DNA"/>
</dbReference>
<dbReference type="Proteomes" id="UP001385499">
    <property type="component" value="Unassembled WGS sequence"/>
</dbReference>
<evidence type="ECO:0000313" key="1">
    <source>
        <dbReference type="EMBL" id="MEJ8472461.1"/>
    </source>
</evidence>
<evidence type="ECO:0000313" key="2">
    <source>
        <dbReference type="Proteomes" id="UP001385499"/>
    </source>
</evidence>
<organism evidence="1 2">
    <name type="scientific">Roseibium algae</name>
    <dbReference type="NCBI Taxonomy" id="3123038"/>
    <lineage>
        <taxon>Bacteria</taxon>
        <taxon>Pseudomonadati</taxon>
        <taxon>Pseudomonadota</taxon>
        <taxon>Alphaproteobacteria</taxon>
        <taxon>Hyphomicrobiales</taxon>
        <taxon>Stappiaceae</taxon>
        <taxon>Roseibium</taxon>
    </lineage>
</organism>
<sequence>MLDDGKWESAWKAKLGEFEKTVKNKTGSPAKKFINEMTRYSSLAEIYRQLDAAFKTMDAARRKKDLTLLVKAMKNFRPHILKTTASGNILLANIKSSKASLKKEHPWSAQAFDILSKFIDASIAGAESAYADSDRELAILKNKWSLLSSKQSRDEKEIHKFKVMLKKNLLKEIKSGLVWAKEQEVAPNVTTYNDDIEKETYNLFRYMNEYRGKCDRNTQEFKDVDKAIRPVDAWRNNKTLPETAGGDQVIIALGKLRTMLADIARWANQL</sequence>
<accession>A0ABU8TE57</accession>
<comment type="caution">
    <text evidence="1">The sequence shown here is derived from an EMBL/GenBank/DDBJ whole genome shotgun (WGS) entry which is preliminary data.</text>
</comment>
<proteinExistence type="predicted"/>
<reference evidence="1 2" key="1">
    <citation type="submission" date="2024-02" db="EMBL/GenBank/DDBJ databases">
        <title>Roseibium algae sp. nov., isolated from marine alga (Grateloupia sp.), showing potential in myo-inositol conversion.</title>
        <authorList>
            <person name="Wang Y."/>
        </authorList>
    </citation>
    <scope>NUCLEOTIDE SEQUENCE [LARGE SCALE GENOMIC DNA]</scope>
    <source>
        <strain evidence="1 2">H3510</strain>
    </source>
</reference>
<name>A0ABU8TE57_9HYPH</name>
<keyword evidence="2" id="KW-1185">Reference proteome</keyword>